<feature type="compositionally biased region" description="Polar residues" evidence="1">
    <location>
        <begin position="222"/>
        <end position="247"/>
    </location>
</feature>
<feature type="region of interest" description="Disordered" evidence="1">
    <location>
        <begin position="121"/>
        <end position="177"/>
    </location>
</feature>
<reference evidence="3 4" key="1">
    <citation type="submission" date="2016-07" db="EMBL/GenBank/DDBJ databases">
        <title>Pervasive Adenine N6-methylation of Active Genes in Fungi.</title>
        <authorList>
            <consortium name="DOE Joint Genome Institute"/>
            <person name="Mondo S.J."/>
            <person name="Dannebaum R.O."/>
            <person name="Kuo R.C."/>
            <person name="Labutti K."/>
            <person name="Haridas S."/>
            <person name="Kuo A."/>
            <person name="Salamov A."/>
            <person name="Ahrendt S.R."/>
            <person name="Lipzen A."/>
            <person name="Sullivan W."/>
            <person name="Andreopoulos W.B."/>
            <person name="Clum A."/>
            <person name="Lindquist E."/>
            <person name="Daum C."/>
            <person name="Ramamoorthy G.K."/>
            <person name="Gryganskyi A."/>
            <person name="Culley D."/>
            <person name="Magnuson J.K."/>
            <person name="James T.Y."/>
            <person name="O'Malley M.A."/>
            <person name="Stajich J.E."/>
            <person name="Spatafora J.W."/>
            <person name="Visel A."/>
            <person name="Grigoriev I.V."/>
        </authorList>
    </citation>
    <scope>NUCLEOTIDE SEQUENCE [LARGE SCALE GENOMIC DNA]</scope>
    <source>
        <strain evidence="3 4">NRRL 1336</strain>
    </source>
</reference>
<feature type="transmembrane region" description="Helical" evidence="2">
    <location>
        <begin position="90"/>
        <end position="113"/>
    </location>
</feature>
<dbReference type="EMBL" id="MCGE01000002">
    <property type="protein sequence ID" value="ORZ24415.1"/>
    <property type="molecule type" value="Genomic_DNA"/>
</dbReference>
<organism evidence="3 4">
    <name type="scientific">Absidia repens</name>
    <dbReference type="NCBI Taxonomy" id="90262"/>
    <lineage>
        <taxon>Eukaryota</taxon>
        <taxon>Fungi</taxon>
        <taxon>Fungi incertae sedis</taxon>
        <taxon>Mucoromycota</taxon>
        <taxon>Mucoromycotina</taxon>
        <taxon>Mucoromycetes</taxon>
        <taxon>Mucorales</taxon>
        <taxon>Cunninghamellaceae</taxon>
        <taxon>Absidia</taxon>
    </lineage>
</organism>
<keyword evidence="2" id="KW-0472">Membrane</keyword>
<dbReference type="Proteomes" id="UP000193560">
    <property type="component" value="Unassembled WGS sequence"/>
</dbReference>
<comment type="caution">
    <text evidence="3">The sequence shown here is derived from an EMBL/GenBank/DDBJ whole genome shotgun (WGS) entry which is preliminary data.</text>
</comment>
<sequence>MRVVVFWQFSLYVVLLGVLHSTVRGWWCLVSVDASESKVATNKALSMSTSVDNVTSETPSGLKTATTTIGNNDDNLEEQLKDDQVALKRMVTILSLVGILGAVAVVATIAIFLKMRRRKQRSSNSANDRSIGYETPAQNNTSINNLPIESTTPSTDESRQQLRLPDTDTMEPQPSAPLSTFTATLYHHRRTLSIPLPHQSIPIPSAPSAKELNRHHQDDLESSSSALHQRDNTQGQDCYSEPPSSVNRAIAATPDLPPPAYTPSASPLYNGTYQSPIASDNVTQLTPSRRHSQF</sequence>
<accession>A0A1X2IYP8</accession>
<keyword evidence="4" id="KW-1185">Reference proteome</keyword>
<feature type="compositionally biased region" description="Polar residues" evidence="1">
    <location>
        <begin position="136"/>
        <end position="155"/>
    </location>
</feature>
<dbReference type="AlphaFoldDB" id="A0A1X2IYP8"/>
<name>A0A1X2IYP8_9FUNG</name>
<proteinExistence type="predicted"/>
<evidence type="ECO:0000313" key="4">
    <source>
        <dbReference type="Proteomes" id="UP000193560"/>
    </source>
</evidence>
<dbReference type="OrthoDB" id="10584543at2759"/>
<feature type="region of interest" description="Disordered" evidence="1">
    <location>
        <begin position="196"/>
        <end position="294"/>
    </location>
</feature>
<keyword evidence="2" id="KW-1133">Transmembrane helix</keyword>
<keyword evidence="2" id="KW-0812">Transmembrane</keyword>
<dbReference type="STRING" id="90262.A0A1X2IYP8"/>
<protein>
    <submittedName>
        <fullName evidence="3">Uncharacterized protein</fullName>
    </submittedName>
</protein>
<feature type="compositionally biased region" description="Polar residues" evidence="1">
    <location>
        <begin position="263"/>
        <end position="287"/>
    </location>
</feature>
<evidence type="ECO:0000256" key="1">
    <source>
        <dbReference type="SAM" id="MobiDB-lite"/>
    </source>
</evidence>
<gene>
    <name evidence="3" type="ORF">BCR42DRAFT_90488</name>
</gene>
<evidence type="ECO:0000313" key="3">
    <source>
        <dbReference type="EMBL" id="ORZ24415.1"/>
    </source>
</evidence>
<evidence type="ECO:0000256" key="2">
    <source>
        <dbReference type="SAM" id="Phobius"/>
    </source>
</evidence>